<reference evidence="3" key="2">
    <citation type="submission" date="2019-10" db="EMBL/GenBank/DDBJ databases">
        <title>A de novo genome assembly of a pear dwarfing rootstock.</title>
        <authorList>
            <person name="Wang F."/>
            <person name="Wang J."/>
            <person name="Li S."/>
            <person name="Zhang Y."/>
            <person name="Fang M."/>
            <person name="Ma L."/>
            <person name="Zhao Y."/>
            <person name="Jiang S."/>
        </authorList>
    </citation>
    <scope>NUCLEOTIDE SEQUENCE [LARGE SCALE GENOMIC DNA]</scope>
</reference>
<evidence type="ECO:0000256" key="1">
    <source>
        <dbReference type="SAM" id="MobiDB-lite"/>
    </source>
</evidence>
<protein>
    <submittedName>
        <fullName evidence="2">Uncharacterized protein</fullName>
    </submittedName>
</protein>
<comment type="caution">
    <text evidence="2">The sequence shown here is derived from an EMBL/GenBank/DDBJ whole genome shotgun (WGS) entry which is preliminary data.</text>
</comment>
<evidence type="ECO:0000313" key="3">
    <source>
        <dbReference type="Proteomes" id="UP000327157"/>
    </source>
</evidence>
<evidence type="ECO:0000313" key="2">
    <source>
        <dbReference type="EMBL" id="KAB2609246.1"/>
    </source>
</evidence>
<organism evidence="2 3">
    <name type="scientific">Pyrus ussuriensis x Pyrus communis</name>
    <dbReference type="NCBI Taxonomy" id="2448454"/>
    <lineage>
        <taxon>Eukaryota</taxon>
        <taxon>Viridiplantae</taxon>
        <taxon>Streptophyta</taxon>
        <taxon>Embryophyta</taxon>
        <taxon>Tracheophyta</taxon>
        <taxon>Spermatophyta</taxon>
        <taxon>Magnoliopsida</taxon>
        <taxon>eudicotyledons</taxon>
        <taxon>Gunneridae</taxon>
        <taxon>Pentapetalae</taxon>
        <taxon>rosids</taxon>
        <taxon>fabids</taxon>
        <taxon>Rosales</taxon>
        <taxon>Rosaceae</taxon>
        <taxon>Amygdaloideae</taxon>
        <taxon>Maleae</taxon>
        <taxon>Pyrus</taxon>
    </lineage>
</organism>
<dbReference type="AlphaFoldDB" id="A0A5N5G1J4"/>
<proteinExistence type="predicted"/>
<keyword evidence="3" id="KW-1185">Reference proteome</keyword>
<feature type="region of interest" description="Disordered" evidence="1">
    <location>
        <begin position="77"/>
        <end position="96"/>
    </location>
</feature>
<sequence>MLFDSQNPRLASNFGLAVMHYVSSIPRAHTLEWNEPMLCSKVDDGHKPLWTKTPSLQFLSAVGESDREGEVEVLVVKGRDKGRGGEEGGDGGEGEGLLLTMVTQEDFVSVPKYL</sequence>
<reference evidence="2 3" key="3">
    <citation type="submission" date="2019-11" db="EMBL/GenBank/DDBJ databases">
        <title>A de novo genome assembly of a pear dwarfing rootstock.</title>
        <authorList>
            <person name="Wang F."/>
            <person name="Wang J."/>
            <person name="Li S."/>
            <person name="Zhang Y."/>
            <person name="Fang M."/>
            <person name="Ma L."/>
            <person name="Zhao Y."/>
            <person name="Jiang S."/>
        </authorList>
    </citation>
    <scope>NUCLEOTIDE SEQUENCE [LARGE SCALE GENOMIC DNA]</scope>
    <source>
        <strain evidence="2">S2</strain>
        <tissue evidence="2">Leaf</tissue>
    </source>
</reference>
<feature type="compositionally biased region" description="Basic and acidic residues" evidence="1">
    <location>
        <begin position="77"/>
        <end position="86"/>
    </location>
</feature>
<dbReference type="EMBL" id="SMOL01000553">
    <property type="protein sequence ID" value="KAB2609246.1"/>
    <property type="molecule type" value="Genomic_DNA"/>
</dbReference>
<accession>A0A5N5G1J4</accession>
<name>A0A5N5G1J4_9ROSA</name>
<dbReference type="Proteomes" id="UP000327157">
    <property type="component" value="Chromosome 14"/>
</dbReference>
<reference evidence="2 3" key="1">
    <citation type="submission" date="2019-09" db="EMBL/GenBank/DDBJ databases">
        <authorList>
            <person name="Ou C."/>
        </authorList>
    </citation>
    <scope>NUCLEOTIDE SEQUENCE [LARGE SCALE GENOMIC DNA]</scope>
    <source>
        <strain evidence="2">S2</strain>
        <tissue evidence="2">Leaf</tissue>
    </source>
</reference>
<gene>
    <name evidence="2" type="ORF">D8674_012414</name>
</gene>